<reference evidence="1" key="1">
    <citation type="submission" date="2022-07" db="EMBL/GenBank/DDBJ databases">
        <title>Phylogenomic reconstructions and comparative analyses of Kickxellomycotina fungi.</title>
        <authorList>
            <person name="Reynolds N.K."/>
            <person name="Stajich J.E."/>
            <person name="Barry K."/>
            <person name="Grigoriev I.V."/>
            <person name="Crous P."/>
            <person name="Smith M.E."/>
        </authorList>
    </citation>
    <scope>NUCLEOTIDE SEQUENCE</scope>
    <source>
        <strain evidence="1">Benny 63K</strain>
    </source>
</reference>
<protein>
    <submittedName>
        <fullName evidence="1">Uncharacterized protein</fullName>
    </submittedName>
</protein>
<sequence length="383" mass="40486">MLARLSQRLPRRIPTVLATAQRHYAAPLTLTDAGISGASDQASIAARVRRIIHPSTHDRIQHTKDLAQDARMQGQDVGARLAADSRKHHETQRAQLRQLHSESTADTAAATLSPGDFGALLAGFSELNDGSACVRVLRQMREAGAPVLAAQYTTALRAAGGARQPAAIYGIGEEMRRAGVPADDARFHVFFEQLVSALARGGQAEHAYAVLGEMQHRGTAPSRAATDALVQALADIDETALALQTVRDAQQRGESLGALALLALLHAAGRGLHLEAFWACWRALQALGAQVPEGDCEAGLRVAARGGDAALAEDILRVMQARGLPLAEFHLEPLLDALVAAARWAPALRVLHAMRSSGVGRTPATLRCLARALAAQPVAAVDA</sequence>
<keyword evidence="2" id="KW-1185">Reference proteome</keyword>
<gene>
    <name evidence="1" type="ORF">LPJ66_010781</name>
</gene>
<accession>A0ACC1I057</accession>
<evidence type="ECO:0000313" key="2">
    <source>
        <dbReference type="Proteomes" id="UP001150581"/>
    </source>
</evidence>
<dbReference type="EMBL" id="JANBPG010002962">
    <property type="protein sequence ID" value="KAJ1884083.1"/>
    <property type="molecule type" value="Genomic_DNA"/>
</dbReference>
<comment type="caution">
    <text evidence="1">The sequence shown here is derived from an EMBL/GenBank/DDBJ whole genome shotgun (WGS) entry which is preliminary data.</text>
</comment>
<evidence type="ECO:0000313" key="1">
    <source>
        <dbReference type="EMBL" id="KAJ1884083.1"/>
    </source>
</evidence>
<dbReference type="Proteomes" id="UP001150581">
    <property type="component" value="Unassembled WGS sequence"/>
</dbReference>
<feature type="non-terminal residue" evidence="1">
    <location>
        <position position="383"/>
    </location>
</feature>
<organism evidence="1 2">
    <name type="scientific">Kickxella alabastrina</name>
    <dbReference type="NCBI Taxonomy" id="61397"/>
    <lineage>
        <taxon>Eukaryota</taxon>
        <taxon>Fungi</taxon>
        <taxon>Fungi incertae sedis</taxon>
        <taxon>Zoopagomycota</taxon>
        <taxon>Kickxellomycotina</taxon>
        <taxon>Kickxellomycetes</taxon>
        <taxon>Kickxellales</taxon>
        <taxon>Kickxellaceae</taxon>
        <taxon>Kickxella</taxon>
    </lineage>
</organism>
<name>A0ACC1I057_9FUNG</name>
<proteinExistence type="predicted"/>